<proteinExistence type="predicted"/>
<sequence length="258" mass="27557">MDLTIIGCSGSISGPESPASSYLITAPYRGRTFTLLVDCGPGAMGGLYRLIDPRRVDAIGISHLHPDHCIDLCGFHVASRYAPDAPWDPVDLYGPPGTLERITRAYDSSANGDDHEDLTSSFTPHSWQPSQQVGPFTITTALMSHPVPTYGMRIESDGVVLAYSADTGPTDALVDLARGSDLLLAESAFLDDDDNPPGLHLTGSQAGDHAARAGARSLMITHIPPWHDPEQVLAAAGRHFDGPVEGATRGLVRRVVRR</sequence>
<dbReference type="EMBL" id="BMMZ01000004">
    <property type="protein sequence ID" value="GGL59945.1"/>
    <property type="molecule type" value="Genomic_DNA"/>
</dbReference>
<dbReference type="InterPro" id="IPR001279">
    <property type="entry name" value="Metallo-B-lactamas"/>
</dbReference>
<dbReference type="Proteomes" id="UP000613840">
    <property type="component" value="Unassembled WGS sequence"/>
</dbReference>
<dbReference type="Pfam" id="PF12706">
    <property type="entry name" value="Lactamase_B_2"/>
    <property type="match status" value="1"/>
</dbReference>
<accession>A0A917S7G5</accession>
<dbReference type="InterPro" id="IPR036866">
    <property type="entry name" value="RibonucZ/Hydroxyglut_hydro"/>
</dbReference>
<dbReference type="CDD" id="cd07716">
    <property type="entry name" value="RNaseZ_short-form-like_MBL-fold"/>
    <property type="match status" value="1"/>
</dbReference>
<dbReference type="SUPFAM" id="SSF56281">
    <property type="entry name" value="Metallo-hydrolase/oxidoreductase"/>
    <property type="match status" value="1"/>
</dbReference>
<dbReference type="AlphaFoldDB" id="A0A917S7G5"/>
<feature type="domain" description="Metallo-beta-lactamase" evidence="2">
    <location>
        <begin position="35"/>
        <end position="223"/>
    </location>
</feature>
<dbReference type="GO" id="GO:0042781">
    <property type="term" value="F:3'-tRNA processing endoribonuclease activity"/>
    <property type="evidence" value="ECO:0007669"/>
    <property type="project" value="TreeGrafter"/>
</dbReference>
<gene>
    <name evidence="3" type="ORF">GCM10011575_18090</name>
</gene>
<feature type="compositionally biased region" description="Polar residues" evidence="1">
    <location>
        <begin position="119"/>
        <end position="130"/>
    </location>
</feature>
<feature type="region of interest" description="Disordered" evidence="1">
    <location>
        <begin position="108"/>
        <end position="130"/>
    </location>
</feature>
<evidence type="ECO:0000313" key="4">
    <source>
        <dbReference type="Proteomes" id="UP000613840"/>
    </source>
</evidence>
<comment type="caution">
    <text evidence="3">The sequence shown here is derived from an EMBL/GenBank/DDBJ whole genome shotgun (WGS) entry which is preliminary data.</text>
</comment>
<dbReference type="PANTHER" id="PTHR46018:SF4">
    <property type="entry name" value="METALLO-HYDROLASE YHFI-RELATED"/>
    <property type="match status" value="1"/>
</dbReference>
<keyword evidence="4" id="KW-1185">Reference proteome</keyword>
<evidence type="ECO:0000313" key="3">
    <source>
        <dbReference type="EMBL" id="GGL59945.1"/>
    </source>
</evidence>
<protein>
    <recommendedName>
        <fullName evidence="2">Metallo-beta-lactamase domain-containing protein</fullName>
    </recommendedName>
</protein>
<evidence type="ECO:0000256" key="1">
    <source>
        <dbReference type="SAM" id="MobiDB-lite"/>
    </source>
</evidence>
<organism evidence="3 4">
    <name type="scientific">Microlunatus endophyticus</name>
    <dbReference type="NCBI Taxonomy" id="1716077"/>
    <lineage>
        <taxon>Bacteria</taxon>
        <taxon>Bacillati</taxon>
        <taxon>Actinomycetota</taxon>
        <taxon>Actinomycetes</taxon>
        <taxon>Propionibacteriales</taxon>
        <taxon>Propionibacteriaceae</taxon>
        <taxon>Microlunatus</taxon>
    </lineage>
</organism>
<dbReference type="Gene3D" id="3.60.15.10">
    <property type="entry name" value="Ribonuclease Z/Hydroxyacylglutathione hydrolase-like"/>
    <property type="match status" value="1"/>
</dbReference>
<dbReference type="PANTHER" id="PTHR46018">
    <property type="entry name" value="ZINC PHOSPHODIESTERASE ELAC PROTEIN 1"/>
    <property type="match status" value="1"/>
</dbReference>
<reference evidence="3" key="1">
    <citation type="journal article" date="2014" name="Int. J. Syst. Evol. Microbiol.">
        <title>Complete genome sequence of Corynebacterium casei LMG S-19264T (=DSM 44701T), isolated from a smear-ripened cheese.</title>
        <authorList>
            <consortium name="US DOE Joint Genome Institute (JGI-PGF)"/>
            <person name="Walter F."/>
            <person name="Albersmeier A."/>
            <person name="Kalinowski J."/>
            <person name="Ruckert C."/>
        </authorList>
    </citation>
    <scope>NUCLEOTIDE SEQUENCE</scope>
    <source>
        <strain evidence="3">CGMCC 4.7306</strain>
    </source>
</reference>
<dbReference type="RefSeq" id="WP_188894893.1">
    <property type="nucleotide sequence ID" value="NZ_BMMZ01000004.1"/>
</dbReference>
<name>A0A917S7G5_9ACTN</name>
<evidence type="ECO:0000259" key="2">
    <source>
        <dbReference type="Pfam" id="PF12706"/>
    </source>
</evidence>
<reference evidence="3" key="2">
    <citation type="submission" date="2020-09" db="EMBL/GenBank/DDBJ databases">
        <authorList>
            <person name="Sun Q."/>
            <person name="Zhou Y."/>
        </authorList>
    </citation>
    <scope>NUCLEOTIDE SEQUENCE</scope>
    <source>
        <strain evidence="3">CGMCC 4.7306</strain>
    </source>
</reference>